<name>A0ABS4YQT6_9MICO</name>
<keyword evidence="2" id="KW-1185">Reference proteome</keyword>
<dbReference type="RefSeq" id="WP_114306457.1">
    <property type="nucleotide sequence ID" value="NZ_BAAAJV010000007.1"/>
</dbReference>
<accession>A0ABS4YQT6</accession>
<reference evidence="1 2" key="1">
    <citation type="submission" date="2021-03" db="EMBL/GenBank/DDBJ databases">
        <title>Sequencing the genomes of 1000 actinobacteria strains.</title>
        <authorList>
            <person name="Klenk H.-P."/>
        </authorList>
    </citation>
    <scope>NUCLEOTIDE SEQUENCE [LARGE SCALE GENOMIC DNA]</scope>
    <source>
        <strain evidence="1 2">DSM 14564</strain>
    </source>
</reference>
<protein>
    <submittedName>
        <fullName evidence="1">Uncharacterized protein</fullName>
    </submittedName>
</protein>
<sequence>MLAFTGYTTDPETGERLPPIGTLLDVRGLDALVEGGILEQTNWSGYPLTYVGTAQAIAEWLEQLPPHLFRVRGVGAERTQEHPQGIRLVDGEEAQRLAVEGLRGLDPERRIQVDLWDQS</sequence>
<dbReference type="Proteomes" id="UP000698222">
    <property type="component" value="Unassembled WGS sequence"/>
</dbReference>
<organism evidence="1 2">
    <name type="scientific">Brachybacterium fresconis</name>
    <dbReference type="NCBI Taxonomy" id="173363"/>
    <lineage>
        <taxon>Bacteria</taxon>
        <taxon>Bacillati</taxon>
        <taxon>Actinomycetota</taxon>
        <taxon>Actinomycetes</taxon>
        <taxon>Micrococcales</taxon>
        <taxon>Dermabacteraceae</taxon>
        <taxon>Brachybacterium</taxon>
    </lineage>
</organism>
<evidence type="ECO:0000313" key="2">
    <source>
        <dbReference type="Proteomes" id="UP000698222"/>
    </source>
</evidence>
<proteinExistence type="predicted"/>
<comment type="caution">
    <text evidence="1">The sequence shown here is derived from an EMBL/GenBank/DDBJ whole genome shotgun (WGS) entry which is preliminary data.</text>
</comment>
<dbReference type="EMBL" id="JAGIOC010000002">
    <property type="protein sequence ID" value="MBP2411158.1"/>
    <property type="molecule type" value="Genomic_DNA"/>
</dbReference>
<evidence type="ECO:0000313" key="1">
    <source>
        <dbReference type="EMBL" id="MBP2411158.1"/>
    </source>
</evidence>
<gene>
    <name evidence="1" type="ORF">JOF44_004125</name>
</gene>